<comment type="similarity">
    <text evidence="3 8">Belongs to the methylenetetrahydrofolate reductase family.</text>
</comment>
<dbReference type="GO" id="GO:0035999">
    <property type="term" value="P:tetrahydrofolate interconversion"/>
    <property type="evidence" value="ECO:0007669"/>
    <property type="project" value="UniProtKB-UniPathway"/>
</dbReference>
<comment type="pathway">
    <text evidence="2 8">One-carbon metabolism; tetrahydrofolate interconversion.</text>
</comment>
<evidence type="ECO:0000256" key="6">
    <source>
        <dbReference type="ARBA" id="ARBA00023002"/>
    </source>
</evidence>
<evidence type="ECO:0000256" key="1">
    <source>
        <dbReference type="ARBA" id="ARBA00001974"/>
    </source>
</evidence>
<evidence type="ECO:0000256" key="5">
    <source>
        <dbReference type="ARBA" id="ARBA00022827"/>
    </source>
</evidence>
<evidence type="ECO:0000256" key="3">
    <source>
        <dbReference type="ARBA" id="ARBA00006743"/>
    </source>
</evidence>
<evidence type="ECO:0000313" key="10">
    <source>
        <dbReference type="Proteomes" id="UP000249166"/>
    </source>
</evidence>
<dbReference type="InterPro" id="IPR029041">
    <property type="entry name" value="FAD-linked_oxidoreductase-like"/>
</dbReference>
<dbReference type="GO" id="GO:0106312">
    <property type="term" value="F:methylenetetrahydrofolate reductase (NADH) activity"/>
    <property type="evidence" value="ECO:0007669"/>
    <property type="project" value="UniProtKB-EC"/>
</dbReference>
<dbReference type="PANTHER" id="PTHR45754">
    <property type="entry name" value="METHYLENETETRAHYDROFOLATE REDUCTASE"/>
    <property type="match status" value="1"/>
</dbReference>
<comment type="catalytic activity">
    <reaction evidence="7">
        <text>(6S)-5-methyl-5,6,7,8-tetrahydrofolate + NAD(+) = (6R)-5,10-methylene-5,6,7,8-tetrahydrofolate + NADH + H(+)</text>
        <dbReference type="Rhea" id="RHEA:19821"/>
        <dbReference type="ChEBI" id="CHEBI:15378"/>
        <dbReference type="ChEBI" id="CHEBI:15636"/>
        <dbReference type="ChEBI" id="CHEBI:18608"/>
        <dbReference type="ChEBI" id="CHEBI:57540"/>
        <dbReference type="ChEBI" id="CHEBI:57945"/>
        <dbReference type="EC" id="1.5.1.54"/>
    </reaction>
    <physiologicalReaction direction="right-to-left" evidence="7">
        <dbReference type="Rhea" id="RHEA:19823"/>
    </physiologicalReaction>
</comment>
<dbReference type="Gene3D" id="3.20.20.220">
    <property type="match status" value="1"/>
</dbReference>
<name>A0A328HKF6_ARTGO</name>
<evidence type="ECO:0000256" key="7">
    <source>
        <dbReference type="ARBA" id="ARBA00048628"/>
    </source>
</evidence>
<proteinExistence type="inferred from homology"/>
<reference evidence="9 10" key="1">
    <citation type="submission" date="2018-04" db="EMBL/GenBank/DDBJ databases">
        <title>Bacteria isolated from cave deposits of Manipur.</title>
        <authorList>
            <person name="Sahoo D."/>
            <person name="Sarangthem I."/>
            <person name="Nandeibam J."/>
        </authorList>
    </citation>
    <scope>NUCLEOTIDE SEQUENCE [LARGE SCALE GENOMIC DNA]</scope>
    <source>
        <strain evidence="10">mrc11</strain>
    </source>
</reference>
<keyword evidence="6 8" id="KW-0560">Oxidoreductase</keyword>
<dbReference type="GO" id="GO:0005829">
    <property type="term" value="C:cytosol"/>
    <property type="evidence" value="ECO:0007669"/>
    <property type="project" value="TreeGrafter"/>
</dbReference>
<keyword evidence="4 8" id="KW-0285">Flavoprotein</keyword>
<accession>A0A328HKF6</accession>
<organism evidence="9 10">
    <name type="scientific">Arthrobacter globiformis</name>
    <dbReference type="NCBI Taxonomy" id="1665"/>
    <lineage>
        <taxon>Bacteria</taxon>
        <taxon>Bacillati</taxon>
        <taxon>Actinomycetota</taxon>
        <taxon>Actinomycetes</taxon>
        <taxon>Micrococcales</taxon>
        <taxon>Micrococcaceae</taxon>
        <taxon>Arthrobacter</taxon>
    </lineage>
</organism>
<dbReference type="InterPro" id="IPR003171">
    <property type="entry name" value="Mehydrof_redctse-like"/>
</dbReference>
<keyword evidence="5 8" id="KW-0274">FAD</keyword>
<dbReference type="Proteomes" id="UP000249166">
    <property type="component" value="Unassembled WGS sequence"/>
</dbReference>
<dbReference type="SUPFAM" id="SSF51730">
    <property type="entry name" value="FAD-linked oxidoreductase"/>
    <property type="match status" value="1"/>
</dbReference>
<dbReference type="GO" id="GO:0071949">
    <property type="term" value="F:FAD binding"/>
    <property type="evidence" value="ECO:0007669"/>
    <property type="project" value="TreeGrafter"/>
</dbReference>
<sequence>MTNQLPVRLEIIPTDGIVAKVQTYVSAKSTLTVTCLPHHGVETTVRASVQLGRLGYKVIPHLAARSIESRAQLARMLRDCEAAGITEVFAIGGDAPEAAGPYGSSGRLIEDIADLTGGTMAIGVAGYPEGHPKCNELQMLDALLEKQHLASNVVTQMCFSAPRIGWYAELLRREGVDLPIWAGVAGAVPRAKLIALATKIGVGPSLKFLNRKGPLARGLLNAGSYSSRSLVSELAAIDPAPAGIHLYTFNNVETQPAMTWSDGADAKAS</sequence>
<dbReference type="EMBL" id="QLNP01000013">
    <property type="protein sequence ID" value="RAM39108.1"/>
    <property type="molecule type" value="Genomic_DNA"/>
</dbReference>
<comment type="cofactor">
    <cofactor evidence="1 8">
        <name>FAD</name>
        <dbReference type="ChEBI" id="CHEBI:57692"/>
    </cofactor>
</comment>
<comment type="caution">
    <text evidence="9">The sequence shown here is derived from an EMBL/GenBank/DDBJ whole genome shotgun (WGS) entry which is preliminary data.</text>
</comment>
<dbReference type="AlphaFoldDB" id="A0A328HKF6"/>
<dbReference type="GO" id="GO:0009086">
    <property type="term" value="P:methionine biosynthetic process"/>
    <property type="evidence" value="ECO:0007669"/>
    <property type="project" value="TreeGrafter"/>
</dbReference>
<evidence type="ECO:0000256" key="8">
    <source>
        <dbReference type="RuleBase" id="RU003862"/>
    </source>
</evidence>
<dbReference type="RefSeq" id="WP_111902264.1">
    <property type="nucleotide sequence ID" value="NZ_QLNP01000013.1"/>
</dbReference>
<evidence type="ECO:0000256" key="2">
    <source>
        <dbReference type="ARBA" id="ARBA00004777"/>
    </source>
</evidence>
<dbReference type="UniPathway" id="UPA00193"/>
<protein>
    <recommendedName>
        <fullName evidence="8">Methylenetetrahydrofolate reductase</fullName>
    </recommendedName>
</protein>
<dbReference type="PANTHER" id="PTHR45754:SF3">
    <property type="entry name" value="METHYLENETETRAHYDROFOLATE REDUCTASE (NADPH)"/>
    <property type="match status" value="1"/>
</dbReference>
<dbReference type="OrthoDB" id="9812555at2"/>
<evidence type="ECO:0000256" key="4">
    <source>
        <dbReference type="ARBA" id="ARBA00022630"/>
    </source>
</evidence>
<evidence type="ECO:0000313" key="9">
    <source>
        <dbReference type="EMBL" id="RAM39108.1"/>
    </source>
</evidence>
<gene>
    <name evidence="9" type="ORF">DBZ45_01765</name>
</gene>
<dbReference type="Pfam" id="PF02219">
    <property type="entry name" value="MTHFR"/>
    <property type="match status" value="1"/>
</dbReference>